<dbReference type="Proteomes" id="UP001241748">
    <property type="component" value="Unassembled WGS sequence"/>
</dbReference>
<keyword evidence="3" id="KW-1185">Reference proteome</keyword>
<protein>
    <submittedName>
        <fullName evidence="2">Uncharacterized protein</fullName>
    </submittedName>
</protein>
<proteinExistence type="predicted"/>
<organism evidence="2 3">
    <name type="scientific">Neobacillus driksii</name>
    <dbReference type="NCBI Taxonomy" id="3035913"/>
    <lineage>
        <taxon>Bacteria</taxon>
        <taxon>Bacillati</taxon>
        <taxon>Bacillota</taxon>
        <taxon>Bacilli</taxon>
        <taxon>Bacillales</taxon>
        <taxon>Bacillaceae</taxon>
        <taxon>Neobacillus</taxon>
    </lineage>
</organism>
<reference evidence="2 3" key="1">
    <citation type="submission" date="2024-05" db="EMBL/GenBank/DDBJ databases">
        <authorList>
            <person name="Venkateswaran K."/>
        </authorList>
    </citation>
    <scope>NUCLEOTIDE SEQUENCE [LARGE SCALE GENOMIC DNA]</scope>
    <source>
        <strain evidence="2 3">179-C4-2-HS</strain>
    </source>
</reference>
<dbReference type="RefSeq" id="WP_306074248.1">
    <property type="nucleotide sequence ID" value="NZ_JAROBZ020000001.1"/>
</dbReference>
<evidence type="ECO:0000313" key="3">
    <source>
        <dbReference type="Proteomes" id="UP001241748"/>
    </source>
</evidence>
<evidence type="ECO:0000256" key="1">
    <source>
        <dbReference type="SAM" id="Phobius"/>
    </source>
</evidence>
<gene>
    <name evidence="2" type="ORF">P5G62_011135</name>
</gene>
<dbReference type="EMBL" id="JAROBZ020000001">
    <property type="protein sequence ID" value="MFB3167662.1"/>
    <property type="molecule type" value="Genomic_DNA"/>
</dbReference>
<evidence type="ECO:0000313" key="2">
    <source>
        <dbReference type="EMBL" id="MFB3167662.1"/>
    </source>
</evidence>
<keyword evidence="1" id="KW-0472">Membrane</keyword>
<keyword evidence="1" id="KW-0812">Transmembrane</keyword>
<sequence>MKSENASHFGSKSWQGFFGIPSLVGMEVIKFNVKDGITMVPSFYYVFASIWNFLQIESYLLVGKN</sequence>
<keyword evidence="1" id="KW-1133">Transmembrane helix</keyword>
<accession>A0ABV4YSE9</accession>
<feature type="transmembrane region" description="Helical" evidence="1">
    <location>
        <begin position="43"/>
        <end position="62"/>
    </location>
</feature>
<name>A0ABV4YSE9_9BACI</name>
<comment type="caution">
    <text evidence="2">The sequence shown here is derived from an EMBL/GenBank/DDBJ whole genome shotgun (WGS) entry which is preliminary data.</text>
</comment>